<dbReference type="InterPro" id="IPR001967">
    <property type="entry name" value="Peptidase_S11_N"/>
</dbReference>
<dbReference type="SUPFAM" id="SSF56601">
    <property type="entry name" value="beta-lactamase/transpeptidase-like"/>
    <property type="match status" value="1"/>
</dbReference>
<comment type="catalytic activity">
    <reaction evidence="12">
        <text>Preferential cleavage: (Ac)2-L-Lys-D-Ala-|-D-Ala. Also transpeptidation of peptidyl-alanyl moieties that are N-acyl substituents of D-alanine.</text>
        <dbReference type="EC" id="3.4.16.4"/>
    </reaction>
</comment>
<gene>
    <name evidence="18" type="ORF">bsdcttw_27550</name>
</gene>
<dbReference type="SMART" id="SM00936">
    <property type="entry name" value="PBP5_C"/>
    <property type="match status" value="1"/>
</dbReference>
<feature type="compositionally biased region" description="Basic and acidic residues" evidence="16">
    <location>
        <begin position="68"/>
        <end position="79"/>
    </location>
</feature>
<evidence type="ECO:0000256" key="4">
    <source>
        <dbReference type="ARBA" id="ARBA00012448"/>
    </source>
</evidence>
<keyword evidence="19" id="KW-1185">Reference proteome</keyword>
<dbReference type="Pfam" id="PF07943">
    <property type="entry name" value="PBP5_C"/>
    <property type="match status" value="1"/>
</dbReference>
<accession>A0A7I8DQW7</accession>
<sequence>MKNRILSIISSLIVLAVFGIAQYDAVLKQLTYDRLAAKDIIASSLKDRTEQQKTGTEDEQNSELNNGDEAKSKADPDTEEIKKMSLSAKAAALIDASNGRVLYEKNGEQELPMASTTKIMTCIVALENANLDDVVTISRYASSMPDVQLNIVAGEKFYLRDLLYSLMLESHNDTAVAIAEHVGGSVECFAMMMNAKAKELGCEHTNFVTPNGLDADEHYTTAVELSRIAAYAIKNQEFLKIINTPSWQFTEINKGRSFTVNNKDRFLSLYDGAIGIKTGFTGKAGYCFVGAVQKNNKTFISTVLGSGWPPHKTYKWTDTKALMDYGVKNYEMKQVFYADKKFDPIAVLKGKEKYVPLYYEGDISLLMRKGEKVHVEYTIPSWIKAPVMCDTEVGTAKYYIGDTLIGEVPILTKTSVEKIDFKYCFQKILDIWQHME</sequence>
<dbReference type="PRINTS" id="PR00725">
    <property type="entry name" value="DADACBPTASE1"/>
</dbReference>
<evidence type="ECO:0000259" key="17">
    <source>
        <dbReference type="SMART" id="SM00936"/>
    </source>
</evidence>
<dbReference type="RefSeq" id="WP_225903658.1">
    <property type="nucleotide sequence ID" value="NZ_AP023368.1"/>
</dbReference>
<evidence type="ECO:0000256" key="3">
    <source>
        <dbReference type="ARBA" id="ARBA00007164"/>
    </source>
</evidence>
<feature type="active site" description="Acyl-ester intermediate" evidence="13">
    <location>
        <position position="115"/>
    </location>
</feature>
<proteinExistence type="inferred from homology"/>
<evidence type="ECO:0000256" key="12">
    <source>
        <dbReference type="ARBA" id="ARBA00034000"/>
    </source>
</evidence>
<feature type="active site" evidence="13">
    <location>
        <position position="170"/>
    </location>
</feature>
<dbReference type="GO" id="GO:0071555">
    <property type="term" value="P:cell wall organization"/>
    <property type="evidence" value="ECO:0007669"/>
    <property type="project" value="UniProtKB-KW"/>
</dbReference>
<dbReference type="KEGG" id="acht:bsdcttw_27550"/>
<evidence type="ECO:0000256" key="16">
    <source>
        <dbReference type="SAM" id="MobiDB-lite"/>
    </source>
</evidence>
<evidence type="ECO:0000256" key="13">
    <source>
        <dbReference type="PIRSR" id="PIRSR618044-1"/>
    </source>
</evidence>
<dbReference type="AlphaFoldDB" id="A0A7I8DQW7"/>
<feature type="active site" description="Proton acceptor" evidence="13">
    <location>
        <position position="118"/>
    </location>
</feature>
<feature type="binding site" evidence="14">
    <location>
        <position position="277"/>
    </location>
    <ligand>
        <name>substrate</name>
    </ligand>
</feature>
<evidence type="ECO:0000256" key="10">
    <source>
        <dbReference type="ARBA" id="ARBA00022984"/>
    </source>
</evidence>
<dbReference type="PANTHER" id="PTHR21581:SF33">
    <property type="entry name" value="D-ALANYL-D-ALANINE CARBOXYPEPTIDASE DACB"/>
    <property type="match status" value="1"/>
</dbReference>
<evidence type="ECO:0000256" key="11">
    <source>
        <dbReference type="ARBA" id="ARBA00023316"/>
    </source>
</evidence>
<dbReference type="PANTHER" id="PTHR21581">
    <property type="entry name" value="D-ALANYL-D-ALANINE CARBOXYPEPTIDASE"/>
    <property type="match status" value="1"/>
</dbReference>
<feature type="domain" description="Peptidase S11 D-Ala-D-Ala carboxypeptidase A C-terminal" evidence="17">
    <location>
        <begin position="330"/>
        <end position="418"/>
    </location>
</feature>
<comment type="similarity">
    <text evidence="3 15">Belongs to the peptidase S11 family.</text>
</comment>
<dbReference type="InterPro" id="IPR012338">
    <property type="entry name" value="Beta-lactam/transpept-like"/>
</dbReference>
<dbReference type="InterPro" id="IPR015956">
    <property type="entry name" value="Peniciliin-bd_prot_C_sf"/>
</dbReference>
<evidence type="ECO:0000256" key="8">
    <source>
        <dbReference type="ARBA" id="ARBA00022801"/>
    </source>
</evidence>
<dbReference type="EC" id="3.4.16.4" evidence="4"/>
<dbReference type="GO" id="GO:0009252">
    <property type="term" value="P:peptidoglycan biosynthetic process"/>
    <property type="evidence" value="ECO:0007669"/>
    <property type="project" value="UniProtKB-UniPathway"/>
</dbReference>
<evidence type="ECO:0000256" key="15">
    <source>
        <dbReference type="RuleBase" id="RU004016"/>
    </source>
</evidence>
<keyword evidence="7" id="KW-0732">Signal</keyword>
<keyword evidence="6" id="KW-0645">Protease</keyword>
<keyword evidence="11" id="KW-0961">Cell wall biogenesis/degradation</keyword>
<dbReference type="SUPFAM" id="SSF69189">
    <property type="entry name" value="Penicillin-binding protein associated domain"/>
    <property type="match status" value="1"/>
</dbReference>
<dbReference type="InterPro" id="IPR012907">
    <property type="entry name" value="Peptidase_S11_C"/>
</dbReference>
<name>A0A7I8DQW7_9FIRM</name>
<keyword evidence="9" id="KW-0133">Cell shape</keyword>
<dbReference type="Pfam" id="PF00768">
    <property type="entry name" value="Peptidase_S11"/>
    <property type="match status" value="1"/>
</dbReference>
<evidence type="ECO:0000256" key="14">
    <source>
        <dbReference type="PIRSR" id="PIRSR618044-2"/>
    </source>
</evidence>
<keyword evidence="8" id="KW-0378">Hydrolase</keyword>
<feature type="region of interest" description="Disordered" evidence="16">
    <location>
        <begin position="47"/>
        <end position="79"/>
    </location>
</feature>
<evidence type="ECO:0000256" key="1">
    <source>
        <dbReference type="ARBA" id="ARBA00003217"/>
    </source>
</evidence>
<evidence type="ECO:0000313" key="18">
    <source>
        <dbReference type="EMBL" id="BCJ99714.1"/>
    </source>
</evidence>
<dbReference type="GO" id="GO:0006508">
    <property type="term" value="P:proteolysis"/>
    <property type="evidence" value="ECO:0007669"/>
    <property type="project" value="UniProtKB-KW"/>
</dbReference>
<reference evidence="18 19" key="2">
    <citation type="submission" date="2020-08" db="EMBL/GenBank/DDBJ databases">
        <authorList>
            <person name="Ueki A."/>
            <person name="Tonouchi A."/>
        </authorList>
    </citation>
    <scope>NUCLEOTIDE SEQUENCE [LARGE SCALE GENOMIC DNA]</scope>
    <source>
        <strain evidence="18 19">CTTW</strain>
    </source>
</reference>
<comment type="function">
    <text evidence="1">Removes C-terminal D-alanyl residues from sugar-peptide cell wall precursors.</text>
</comment>
<dbReference type="GO" id="GO:0008360">
    <property type="term" value="P:regulation of cell shape"/>
    <property type="evidence" value="ECO:0007669"/>
    <property type="project" value="UniProtKB-KW"/>
</dbReference>
<dbReference type="EMBL" id="AP023368">
    <property type="protein sequence ID" value="BCJ99714.1"/>
    <property type="molecule type" value="Genomic_DNA"/>
</dbReference>
<dbReference type="UniPathway" id="UPA00219"/>
<dbReference type="Proteomes" id="UP000515703">
    <property type="component" value="Chromosome"/>
</dbReference>
<evidence type="ECO:0000256" key="2">
    <source>
        <dbReference type="ARBA" id="ARBA00004752"/>
    </source>
</evidence>
<evidence type="ECO:0000256" key="5">
    <source>
        <dbReference type="ARBA" id="ARBA00022645"/>
    </source>
</evidence>
<organism evidence="18 19">
    <name type="scientific">Anaerocolumna chitinilytica</name>
    <dbReference type="NCBI Taxonomy" id="1727145"/>
    <lineage>
        <taxon>Bacteria</taxon>
        <taxon>Bacillati</taxon>
        <taxon>Bacillota</taxon>
        <taxon>Clostridia</taxon>
        <taxon>Lachnospirales</taxon>
        <taxon>Lachnospiraceae</taxon>
        <taxon>Anaerocolumna</taxon>
    </lineage>
</organism>
<evidence type="ECO:0000256" key="7">
    <source>
        <dbReference type="ARBA" id="ARBA00022729"/>
    </source>
</evidence>
<keyword evidence="5" id="KW-0121">Carboxypeptidase</keyword>
<reference evidence="18 19" key="1">
    <citation type="submission" date="2020-08" db="EMBL/GenBank/DDBJ databases">
        <title>Draft genome sequencing of an Anaerocolumna strain isolated from anoxic soil subjected to BSD treatment.</title>
        <authorList>
            <person name="Uek A."/>
            <person name="Tonouchi A."/>
        </authorList>
    </citation>
    <scope>NUCLEOTIDE SEQUENCE [LARGE SCALE GENOMIC DNA]</scope>
    <source>
        <strain evidence="18 19">CTTW</strain>
    </source>
</reference>
<evidence type="ECO:0000256" key="9">
    <source>
        <dbReference type="ARBA" id="ARBA00022960"/>
    </source>
</evidence>
<keyword evidence="10" id="KW-0573">Peptidoglycan synthesis</keyword>
<dbReference type="InterPro" id="IPR018044">
    <property type="entry name" value="Peptidase_S11"/>
</dbReference>
<dbReference type="GO" id="GO:0009002">
    <property type="term" value="F:serine-type D-Ala-D-Ala carboxypeptidase activity"/>
    <property type="evidence" value="ECO:0007669"/>
    <property type="project" value="UniProtKB-EC"/>
</dbReference>
<evidence type="ECO:0000256" key="6">
    <source>
        <dbReference type="ARBA" id="ARBA00022670"/>
    </source>
</evidence>
<protein>
    <recommendedName>
        <fullName evidence="4">serine-type D-Ala-D-Ala carboxypeptidase</fullName>
        <ecNumber evidence="4">3.4.16.4</ecNumber>
    </recommendedName>
</protein>
<dbReference type="Gene3D" id="3.40.710.10">
    <property type="entry name" value="DD-peptidase/beta-lactamase superfamily"/>
    <property type="match status" value="1"/>
</dbReference>
<comment type="pathway">
    <text evidence="2">Cell wall biogenesis; peptidoglycan biosynthesis.</text>
</comment>
<dbReference type="InterPro" id="IPR037167">
    <property type="entry name" value="Peptidase_S11_C_sf"/>
</dbReference>
<dbReference type="Gene3D" id="2.60.410.10">
    <property type="entry name" value="D-Ala-D-Ala carboxypeptidase, C-terminal domain"/>
    <property type="match status" value="1"/>
</dbReference>
<evidence type="ECO:0000313" key="19">
    <source>
        <dbReference type="Proteomes" id="UP000515703"/>
    </source>
</evidence>